<protein>
    <submittedName>
        <fullName evidence="6">LysR family transcriptional regulator</fullName>
    </submittedName>
</protein>
<reference evidence="6 7" key="1">
    <citation type="submission" date="2020-10" db="EMBL/GenBank/DDBJ databases">
        <title>Aquamicrobium zhengzhouensis sp. nov., a exopolysaccharide producing bacterium isolated from farmland soil.</title>
        <authorList>
            <person name="Wang X."/>
        </authorList>
    </citation>
    <scope>NUCLEOTIDE SEQUENCE [LARGE SCALE GENOMIC DNA]</scope>
    <source>
        <strain evidence="7">cd-1</strain>
    </source>
</reference>
<evidence type="ECO:0000259" key="5">
    <source>
        <dbReference type="PROSITE" id="PS50931"/>
    </source>
</evidence>
<dbReference type="EMBL" id="JADGMQ010000006">
    <property type="protein sequence ID" value="MBI1621019.1"/>
    <property type="molecule type" value="Genomic_DNA"/>
</dbReference>
<evidence type="ECO:0000256" key="3">
    <source>
        <dbReference type="ARBA" id="ARBA00023125"/>
    </source>
</evidence>
<dbReference type="Pfam" id="PF03466">
    <property type="entry name" value="LysR_substrate"/>
    <property type="match status" value="1"/>
</dbReference>
<proteinExistence type="inferred from homology"/>
<accession>A0ABS0SCJ3</accession>
<dbReference type="InterPro" id="IPR000847">
    <property type="entry name" value="LysR_HTH_N"/>
</dbReference>
<dbReference type="Proteomes" id="UP000601789">
    <property type="component" value="Unassembled WGS sequence"/>
</dbReference>
<evidence type="ECO:0000256" key="2">
    <source>
        <dbReference type="ARBA" id="ARBA00023015"/>
    </source>
</evidence>
<dbReference type="InterPro" id="IPR058163">
    <property type="entry name" value="LysR-type_TF_proteobact-type"/>
</dbReference>
<comment type="caution">
    <text evidence="6">The sequence shown here is derived from an EMBL/GenBank/DDBJ whole genome shotgun (WGS) entry which is preliminary data.</text>
</comment>
<comment type="similarity">
    <text evidence="1">Belongs to the LysR transcriptional regulatory family.</text>
</comment>
<dbReference type="InterPro" id="IPR036388">
    <property type="entry name" value="WH-like_DNA-bd_sf"/>
</dbReference>
<evidence type="ECO:0000313" key="6">
    <source>
        <dbReference type="EMBL" id="MBI1621019.1"/>
    </source>
</evidence>
<dbReference type="InterPro" id="IPR036390">
    <property type="entry name" value="WH_DNA-bd_sf"/>
</dbReference>
<sequence>MDTLENMRTFIAVVRAGSFSAAARALDTVPSVVAKRIGQLEHRVKAKLFNRSTRSLELTEAGAHYVRRFTPLVADIESAFREGSSLGQGLKERLRIKVPTTLTVSHFGDMLTEFQKKNPGVRMEVMLMDRSVNPMEEGYDLAIGALPATYANVVDIPLCRLRRVTVSSPGYLARAGIPKHPSDLSEHSCLSYLATGNSWRFEGAQGGITVDVPSTFGANDTHVLLNALEKDLGIAIMARHIARDSIRAGRLVEILTDYAVPDLWVRALVPESRRHNPAVEALLNWLVEASQPISPWDRDEA</sequence>
<keyword evidence="2" id="KW-0805">Transcription regulation</keyword>
<keyword evidence="7" id="KW-1185">Reference proteome</keyword>
<dbReference type="InterPro" id="IPR005119">
    <property type="entry name" value="LysR_subst-bd"/>
</dbReference>
<evidence type="ECO:0000313" key="7">
    <source>
        <dbReference type="Proteomes" id="UP000601789"/>
    </source>
</evidence>
<dbReference type="SUPFAM" id="SSF46785">
    <property type="entry name" value="Winged helix' DNA-binding domain"/>
    <property type="match status" value="1"/>
</dbReference>
<dbReference type="CDD" id="cd08422">
    <property type="entry name" value="PBP2_CrgA_like"/>
    <property type="match status" value="1"/>
</dbReference>
<name>A0ABS0SCJ3_9HYPH</name>
<dbReference type="PANTHER" id="PTHR30537:SF35">
    <property type="entry name" value="TRANSCRIPTIONAL REGULATORY PROTEIN"/>
    <property type="match status" value="1"/>
</dbReference>
<evidence type="ECO:0000256" key="1">
    <source>
        <dbReference type="ARBA" id="ARBA00009437"/>
    </source>
</evidence>
<evidence type="ECO:0000256" key="4">
    <source>
        <dbReference type="ARBA" id="ARBA00023163"/>
    </source>
</evidence>
<organism evidence="6 7">
    <name type="scientific">Aquamicrobium zhengzhouense</name>
    <dbReference type="NCBI Taxonomy" id="2781738"/>
    <lineage>
        <taxon>Bacteria</taxon>
        <taxon>Pseudomonadati</taxon>
        <taxon>Pseudomonadota</taxon>
        <taxon>Alphaproteobacteria</taxon>
        <taxon>Hyphomicrobiales</taxon>
        <taxon>Phyllobacteriaceae</taxon>
        <taxon>Aquamicrobium</taxon>
    </lineage>
</organism>
<dbReference type="PANTHER" id="PTHR30537">
    <property type="entry name" value="HTH-TYPE TRANSCRIPTIONAL REGULATOR"/>
    <property type="match status" value="1"/>
</dbReference>
<keyword evidence="4" id="KW-0804">Transcription</keyword>
<feature type="domain" description="HTH lysR-type" evidence="5">
    <location>
        <begin position="1"/>
        <end position="59"/>
    </location>
</feature>
<dbReference type="SUPFAM" id="SSF53850">
    <property type="entry name" value="Periplasmic binding protein-like II"/>
    <property type="match status" value="1"/>
</dbReference>
<dbReference type="Pfam" id="PF00126">
    <property type="entry name" value="HTH_1"/>
    <property type="match status" value="1"/>
</dbReference>
<dbReference type="PROSITE" id="PS50931">
    <property type="entry name" value="HTH_LYSR"/>
    <property type="match status" value="1"/>
</dbReference>
<keyword evidence="3" id="KW-0238">DNA-binding</keyword>
<dbReference type="Gene3D" id="3.40.190.290">
    <property type="match status" value="1"/>
</dbReference>
<dbReference type="Gene3D" id="1.10.10.10">
    <property type="entry name" value="Winged helix-like DNA-binding domain superfamily/Winged helix DNA-binding domain"/>
    <property type="match status" value="1"/>
</dbReference>
<gene>
    <name evidence="6" type="ORF">IOD40_10130</name>
</gene>
<dbReference type="RefSeq" id="WP_198476437.1">
    <property type="nucleotide sequence ID" value="NZ_JADGMQ010000006.1"/>
</dbReference>